<proteinExistence type="predicted"/>
<keyword evidence="1" id="KW-0472">Membrane</keyword>
<feature type="transmembrane region" description="Helical" evidence="1">
    <location>
        <begin position="40"/>
        <end position="57"/>
    </location>
</feature>
<reference evidence="3" key="1">
    <citation type="journal article" date="2019" name="Int. J. Syst. Evol. Microbiol.">
        <title>The Global Catalogue of Microorganisms (GCM) 10K type strain sequencing project: providing services to taxonomists for standard genome sequencing and annotation.</title>
        <authorList>
            <consortium name="The Broad Institute Genomics Platform"/>
            <consortium name="The Broad Institute Genome Sequencing Center for Infectious Disease"/>
            <person name="Wu L."/>
            <person name="Ma J."/>
        </authorList>
    </citation>
    <scope>NUCLEOTIDE SEQUENCE [LARGE SCALE GENOMIC DNA]</scope>
    <source>
        <strain evidence="3">TISTR 932</strain>
    </source>
</reference>
<evidence type="ECO:0000313" key="2">
    <source>
        <dbReference type="EMBL" id="MFD2729608.1"/>
    </source>
</evidence>
<sequence>MHTLKQNRHYYHHFLFLIAALIAYLMLTLAQDSAQTIEPIFWLIGYVMNTFFILNYFRSFSLANMRLAFLTFSWVLYGILSDWLADGIYLQIMLPLMVIAIASICLDAQVINE</sequence>
<dbReference type="Proteomes" id="UP001597427">
    <property type="component" value="Unassembled WGS sequence"/>
</dbReference>
<evidence type="ECO:0000256" key="1">
    <source>
        <dbReference type="SAM" id="Phobius"/>
    </source>
</evidence>
<organism evidence="2 3">
    <name type="scientific">Enterococcus camelliae</name>
    <dbReference type="NCBI Taxonomy" id="453959"/>
    <lineage>
        <taxon>Bacteria</taxon>
        <taxon>Bacillati</taxon>
        <taxon>Bacillota</taxon>
        <taxon>Bacilli</taxon>
        <taxon>Lactobacillales</taxon>
        <taxon>Enterococcaceae</taxon>
        <taxon>Enterococcus</taxon>
    </lineage>
</organism>
<accession>A0ABW5TLQ4</accession>
<protein>
    <recommendedName>
        <fullName evidence="4">GGDEF domain-containing protein</fullName>
    </recommendedName>
</protein>
<evidence type="ECO:0008006" key="4">
    <source>
        <dbReference type="Google" id="ProtNLM"/>
    </source>
</evidence>
<comment type="caution">
    <text evidence="2">The sequence shown here is derived from an EMBL/GenBank/DDBJ whole genome shotgun (WGS) entry which is preliminary data.</text>
</comment>
<gene>
    <name evidence="2" type="ORF">ACFSR0_09265</name>
</gene>
<feature type="transmembrane region" description="Helical" evidence="1">
    <location>
        <begin position="92"/>
        <end position="111"/>
    </location>
</feature>
<evidence type="ECO:0000313" key="3">
    <source>
        <dbReference type="Proteomes" id="UP001597427"/>
    </source>
</evidence>
<feature type="transmembrane region" description="Helical" evidence="1">
    <location>
        <begin position="64"/>
        <end position="80"/>
    </location>
</feature>
<keyword evidence="1" id="KW-1133">Transmembrane helix</keyword>
<dbReference type="EMBL" id="JBHUMO010000056">
    <property type="protein sequence ID" value="MFD2729608.1"/>
    <property type="molecule type" value="Genomic_DNA"/>
</dbReference>
<keyword evidence="1" id="KW-0812">Transmembrane</keyword>
<keyword evidence="3" id="KW-1185">Reference proteome</keyword>
<dbReference type="RefSeq" id="WP_379982133.1">
    <property type="nucleotide sequence ID" value="NZ_JBHUMO010000056.1"/>
</dbReference>
<name>A0ABW5TLQ4_9ENTE</name>